<name>A0A220VC39_9GAMM</name>
<organism evidence="14 15">
    <name type="scientific">Paraphotobacterium marinum</name>
    <dbReference type="NCBI Taxonomy" id="1755811"/>
    <lineage>
        <taxon>Bacteria</taxon>
        <taxon>Pseudomonadati</taxon>
        <taxon>Pseudomonadota</taxon>
        <taxon>Gammaproteobacteria</taxon>
        <taxon>Vibrionales</taxon>
        <taxon>Vibrionaceae</taxon>
        <taxon>Paraphotobacterium</taxon>
    </lineage>
</organism>
<proteinExistence type="inferred from homology"/>
<dbReference type="Gene3D" id="3.30.465.10">
    <property type="match status" value="1"/>
</dbReference>
<protein>
    <submittedName>
        <fullName evidence="14">Magnesium/cobalt efflux protein</fullName>
    </submittedName>
</protein>
<dbReference type="InterPro" id="IPR044751">
    <property type="entry name" value="Ion_transp-like_CBS"/>
</dbReference>
<evidence type="ECO:0000256" key="4">
    <source>
        <dbReference type="ARBA" id="ARBA00022692"/>
    </source>
</evidence>
<dbReference type="CDD" id="cd04590">
    <property type="entry name" value="CBS_pair_CorC_HlyC_assoc"/>
    <property type="match status" value="1"/>
</dbReference>
<dbReference type="SMART" id="SM01091">
    <property type="entry name" value="CorC_HlyC"/>
    <property type="match status" value="1"/>
</dbReference>
<dbReference type="InterPro" id="IPR002550">
    <property type="entry name" value="CNNM"/>
</dbReference>
<dbReference type="FunFam" id="3.10.580.10:FF:000012">
    <property type="entry name" value="DUF21 domain-containing protein"/>
    <property type="match status" value="1"/>
</dbReference>
<accession>A0A220VC39</accession>
<reference evidence="14 15" key="1">
    <citation type="journal article" date="2016" name="Int. J. Syst. Evol. Microbiol.">
        <title>Paraphotobacterium marinum gen. nov., sp. nov., a member of the family Vibrionaceae, isolated from surface seawater.</title>
        <authorList>
            <person name="Huang Z."/>
            <person name="Dong C."/>
            <person name="Shao Z."/>
        </authorList>
    </citation>
    <scope>NUCLEOTIDE SEQUENCE [LARGE SCALE GENOMIC DNA]</scope>
    <source>
        <strain evidence="14 15">NSCS20N07D</strain>
    </source>
</reference>
<dbReference type="GO" id="GO:0050660">
    <property type="term" value="F:flavin adenine dinucleotide binding"/>
    <property type="evidence" value="ECO:0007669"/>
    <property type="project" value="InterPro"/>
</dbReference>
<evidence type="ECO:0000259" key="13">
    <source>
        <dbReference type="PROSITE" id="PS51846"/>
    </source>
</evidence>
<feature type="domain" description="CBS" evidence="12">
    <location>
        <begin position="271"/>
        <end position="331"/>
    </location>
</feature>
<evidence type="ECO:0000256" key="2">
    <source>
        <dbReference type="ARBA" id="ARBA00006337"/>
    </source>
</evidence>
<dbReference type="NCBIfam" id="NF008604">
    <property type="entry name" value="PRK11573.1"/>
    <property type="match status" value="1"/>
</dbReference>
<dbReference type="Pfam" id="PF00571">
    <property type="entry name" value="CBS"/>
    <property type="match status" value="1"/>
</dbReference>
<feature type="transmembrane region" description="Helical" evidence="11">
    <location>
        <begin position="90"/>
        <end position="111"/>
    </location>
</feature>
<dbReference type="PROSITE" id="PS51846">
    <property type="entry name" value="CNNM"/>
    <property type="match status" value="1"/>
</dbReference>
<evidence type="ECO:0000256" key="9">
    <source>
        <dbReference type="PROSITE-ProRule" id="PRU00703"/>
    </source>
</evidence>
<dbReference type="Pfam" id="PF03471">
    <property type="entry name" value="CorC_HlyC"/>
    <property type="match status" value="1"/>
</dbReference>
<dbReference type="InterPro" id="IPR000644">
    <property type="entry name" value="CBS_dom"/>
</dbReference>
<dbReference type="PANTHER" id="PTHR22777">
    <property type="entry name" value="HEMOLYSIN-RELATED"/>
    <property type="match status" value="1"/>
</dbReference>
<evidence type="ECO:0000256" key="10">
    <source>
        <dbReference type="PROSITE-ProRule" id="PRU01193"/>
    </source>
</evidence>
<dbReference type="InterPro" id="IPR036318">
    <property type="entry name" value="FAD-bd_PCMH-like_sf"/>
</dbReference>
<dbReference type="GO" id="GO:0005886">
    <property type="term" value="C:plasma membrane"/>
    <property type="evidence" value="ECO:0007669"/>
    <property type="project" value="UniProtKB-SubCell"/>
</dbReference>
<dbReference type="Pfam" id="PF01595">
    <property type="entry name" value="CNNM"/>
    <property type="match status" value="1"/>
</dbReference>
<keyword evidence="7 9" id="KW-0129">CBS domain</keyword>
<dbReference type="InterPro" id="IPR046342">
    <property type="entry name" value="CBS_dom_sf"/>
</dbReference>
<gene>
    <name evidence="14" type="ORF">CF386_01620</name>
</gene>
<feature type="transmembrane region" description="Helical" evidence="11">
    <location>
        <begin position="123"/>
        <end position="145"/>
    </location>
</feature>
<evidence type="ECO:0000313" key="14">
    <source>
        <dbReference type="EMBL" id="ASK77850.1"/>
    </source>
</evidence>
<evidence type="ECO:0000256" key="7">
    <source>
        <dbReference type="ARBA" id="ARBA00023122"/>
    </source>
</evidence>
<comment type="similarity">
    <text evidence="2">Belongs to the UPF0053 family.</text>
</comment>
<comment type="subcellular location">
    <subcellularLocation>
        <location evidence="1">Cell membrane</location>
        <topology evidence="1">Multi-pass membrane protein</topology>
    </subcellularLocation>
</comment>
<keyword evidence="8 10" id="KW-0472">Membrane</keyword>
<evidence type="ECO:0000313" key="15">
    <source>
        <dbReference type="Proteomes" id="UP000242175"/>
    </source>
</evidence>
<feature type="domain" description="CNNM transmembrane" evidence="13">
    <location>
        <begin position="2"/>
        <end position="191"/>
    </location>
</feature>
<feature type="transmembrane region" description="Helical" evidence="11">
    <location>
        <begin position="6"/>
        <end position="25"/>
    </location>
</feature>
<dbReference type="RefSeq" id="WP_089072760.1">
    <property type="nucleotide sequence ID" value="NZ_CBCSAM010000005.1"/>
</dbReference>
<dbReference type="Proteomes" id="UP000242175">
    <property type="component" value="Chromosome large"/>
</dbReference>
<keyword evidence="15" id="KW-1185">Reference proteome</keyword>
<feature type="transmembrane region" description="Helical" evidence="11">
    <location>
        <begin position="62"/>
        <end position="84"/>
    </location>
</feature>
<evidence type="ECO:0000256" key="11">
    <source>
        <dbReference type="SAM" id="Phobius"/>
    </source>
</evidence>
<keyword evidence="6 10" id="KW-1133">Transmembrane helix</keyword>
<evidence type="ECO:0000259" key="12">
    <source>
        <dbReference type="PROSITE" id="PS51371"/>
    </source>
</evidence>
<keyword evidence="3" id="KW-1003">Cell membrane</keyword>
<evidence type="ECO:0000256" key="5">
    <source>
        <dbReference type="ARBA" id="ARBA00022737"/>
    </source>
</evidence>
<dbReference type="InterPro" id="IPR016169">
    <property type="entry name" value="FAD-bd_PCMH_sub2"/>
</dbReference>
<dbReference type="InterPro" id="IPR005170">
    <property type="entry name" value="Transptr-assoc_dom"/>
</dbReference>
<dbReference type="AlphaFoldDB" id="A0A220VC39"/>
<dbReference type="OrthoDB" id="9797674at2"/>
<dbReference type="PROSITE" id="PS51371">
    <property type="entry name" value="CBS"/>
    <property type="match status" value="1"/>
</dbReference>
<evidence type="ECO:0000256" key="3">
    <source>
        <dbReference type="ARBA" id="ARBA00022475"/>
    </source>
</evidence>
<keyword evidence="5" id="KW-0677">Repeat</keyword>
<sequence>MEEIGSIVLIISLIILIFISAFFSGSETGLMSVNKYKLRHLANKGNKHAKRAEKLIKRPDRLLSLILIGNLFANNLAASIATIFGQRFGGWWDTGAVMILTILVLVFSEVIPKTIAAVYSEKVSFISSFVLKYLMFIFYPLVWLLNNFSILVLKTFGLRVNNNDEHHLSTDELRTVVNEAGALIPKRHQNMLVSILDLENVTVDEIMIPRNELTGIDINDDWKSIVRQLTHSAHSRIVLYRDQIDEVVGMLRVKEAYRLMIEKNEFNKETLLRAADEIYFIPEGTPLNTQLLKFQRNKERIGLIVDEYGDIIGLVTLEDILEEIVGEFTTSISSNLSEEITPQKDGSFIIEGGVNLRELNKNLIWNLPNDGPRTLNGLILEHIEDIPEAGRTIKISNYQIEVIDVSKNRINLVKVKRLRK</sequence>
<evidence type="ECO:0000256" key="1">
    <source>
        <dbReference type="ARBA" id="ARBA00004651"/>
    </source>
</evidence>
<dbReference type="EMBL" id="CP022355">
    <property type="protein sequence ID" value="ASK77850.1"/>
    <property type="molecule type" value="Genomic_DNA"/>
</dbReference>
<dbReference type="FunFam" id="3.30.465.10:FF:000010">
    <property type="entry name" value="DUF21 domain-containing protein"/>
    <property type="match status" value="1"/>
</dbReference>
<dbReference type="KEGG" id="pmai:CF386_01620"/>
<dbReference type="SUPFAM" id="SSF56176">
    <property type="entry name" value="FAD-binding/transporter-associated domain-like"/>
    <property type="match status" value="1"/>
</dbReference>
<dbReference type="PANTHER" id="PTHR22777:SF32">
    <property type="entry name" value="UPF0053 INNER MEMBRANE PROTEIN YFJD"/>
    <property type="match status" value="1"/>
</dbReference>
<dbReference type="Gene3D" id="3.10.580.10">
    <property type="entry name" value="CBS-domain"/>
    <property type="match status" value="1"/>
</dbReference>
<dbReference type="SUPFAM" id="SSF54631">
    <property type="entry name" value="CBS-domain pair"/>
    <property type="match status" value="1"/>
</dbReference>
<evidence type="ECO:0000256" key="6">
    <source>
        <dbReference type="ARBA" id="ARBA00022989"/>
    </source>
</evidence>
<keyword evidence="4 10" id="KW-0812">Transmembrane</keyword>
<evidence type="ECO:0000256" key="8">
    <source>
        <dbReference type="ARBA" id="ARBA00023136"/>
    </source>
</evidence>